<keyword evidence="1" id="KW-0150">Chloroplast</keyword>
<accession>A0A6M3WDH8</accession>
<dbReference type="InterPro" id="IPR016155">
    <property type="entry name" value="Mopterin_synth/thiamin_S_b"/>
</dbReference>
<organism evidence="1">
    <name type="scientific">Corallina officinalis</name>
    <name type="common">Coral seaweed</name>
    <dbReference type="NCBI Taxonomy" id="35170"/>
    <lineage>
        <taxon>Eukaryota</taxon>
        <taxon>Rhodophyta</taxon>
        <taxon>Florideophyceae</taxon>
        <taxon>Corallinophycidae</taxon>
        <taxon>Corallinales</taxon>
        <taxon>Corallinaceae</taxon>
        <taxon>Corallinoideae</taxon>
        <taxon>Corallina</taxon>
    </lineage>
</organism>
<proteinExistence type="predicted"/>
<dbReference type="SUPFAM" id="SSF54285">
    <property type="entry name" value="MoaD/ThiS"/>
    <property type="match status" value="1"/>
</dbReference>
<name>A0A6M3WDH8_COROI</name>
<dbReference type="InterPro" id="IPR012675">
    <property type="entry name" value="Beta-grasp_dom_sf"/>
</dbReference>
<dbReference type="EMBL" id="MT211885">
    <property type="protein sequence ID" value="QJF58588.1"/>
    <property type="molecule type" value="Genomic_DNA"/>
</dbReference>
<sequence>MLNLLMMLTDYILIQLNGKPFNCVPGISLRDIVLYLDLDFSSVVIEYNSEIIEKCDLSKTKVTAGDKIEVVTIVGGG</sequence>
<dbReference type="NCBIfam" id="TIGR01683">
    <property type="entry name" value="thiS"/>
    <property type="match status" value="1"/>
</dbReference>
<dbReference type="InterPro" id="IPR010035">
    <property type="entry name" value="Thi_S"/>
</dbReference>
<evidence type="ECO:0000313" key="1">
    <source>
        <dbReference type="EMBL" id="QJF58787.1"/>
    </source>
</evidence>
<dbReference type="EMBL" id="MT211886">
    <property type="protein sequence ID" value="QJF58787.1"/>
    <property type="molecule type" value="Genomic_DNA"/>
</dbReference>
<dbReference type="CDD" id="cd00565">
    <property type="entry name" value="Ubl_ThiS"/>
    <property type="match status" value="1"/>
</dbReference>
<protein>
    <submittedName>
        <fullName evidence="1">Thiamine biosynthesis protein S</fullName>
    </submittedName>
</protein>
<dbReference type="Pfam" id="PF02597">
    <property type="entry name" value="ThiS"/>
    <property type="match status" value="1"/>
</dbReference>
<keyword evidence="1" id="KW-0934">Plastid</keyword>
<dbReference type="PANTHER" id="PTHR34472">
    <property type="entry name" value="SULFUR CARRIER PROTEIN THIS"/>
    <property type="match status" value="1"/>
</dbReference>
<dbReference type="AlphaFoldDB" id="A0A6M3WDH8"/>
<dbReference type="PANTHER" id="PTHR34472:SF1">
    <property type="entry name" value="SULFUR CARRIER PROTEIN THIS"/>
    <property type="match status" value="1"/>
</dbReference>
<dbReference type="Gene3D" id="3.10.20.30">
    <property type="match status" value="1"/>
</dbReference>
<dbReference type="InterPro" id="IPR003749">
    <property type="entry name" value="ThiS/MoaD-like"/>
</dbReference>
<dbReference type="EMBL" id="MT211887">
    <property type="protein sequence ID" value="QJF58986.1"/>
    <property type="molecule type" value="Genomic_DNA"/>
</dbReference>
<reference evidence="1" key="1">
    <citation type="submission" date="2020-03" db="EMBL/GenBank/DDBJ databases">
        <title>Mitochondrial and Plastid genome variability of Corallina officinalis (Corallinales, Rhodophyta).</title>
        <authorList>
            <person name="Yesson C."/>
            <person name="Bian X."/>
            <person name="Williamson C."/>
            <person name="Briscoe A.G."/>
            <person name="Brodie J."/>
        </authorList>
    </citation>
    <scope>NUCLEOTIDE SEQUENCE</scope>
</reference>
<geneLocation type="chloroplast" evidence="1"/>
<dbReference type="EMBL" id="MT211884">
    <property type="protein sequence ID" value="QJF58389.1"/>
    <property type="molecule type" value="Genomic_DNA"/>
</dbReference>